<feature type="region of interest" description="Disordered" evidence="16">
    <location>
        <begin position="1"/>
        <end position="25"/>
    </location>
</feature>
<dbReference type="AlphaFoldDB" id="A0A850P9Q3"/>
<dbReference type="FunFam" id="3.90.650.10:FF:000011">
    <property type="entry name" value="Phosphoribosylformylglycinamidine cyclo-ligase"/>
    <property type="match status" value="1"/>
</dbReference>
<dbReference type="FunFam" id="3.30.1330.10:FF:000001">
    <property type="entry name" value="Phosphoribosylformylglycinamidine cyclo-ligase"/>
    <property type="match status" value="1"/>
</dbReference>
<comment type="caution">
    <text evidence="19">The sequence shown here is derived from an EMBL/GenBank/DDBJ whole genome shotgun (WGS) entry which is preliminary data.</text>
</comment>
<evidence type="ECO:0000256" key="13">
    <source>
        <dbReference type="ARBA" id="ARBA00033093"/>
    </source>
</evidence>
<organism evidence="19 20">
    <name type="scientific">Ameyamaea chiangmaiensis</name>
    <dbReference type="NCBI Taxonomy" id="442969"/>
    <lineage>
        <taxon>Bacteria</taxon>
        <taxon>Pseudomonadati</taxon>
        <taxon>Pseudomonadota</taxon>
        <taxon>Alphaproteobacteria</taxon>
        <taxon>Acetobacterales</taxon>
        <taxon>Acetobacteraceae</taxon>
        <taxon>Ameyamaea</taxon>
    </lineage>
</organism>
<sequence length="376" mass="38127">MSIPPSSDSTGVPANGPAAKASSGGATYRHAGVDIEAGDALVEAIKPAARATDRRGTMGGLGGFGALFDLKAAGFTDPVLVSCTDGVGTKLMIAIETGLHTDVGVDLVAMCVNDLVVQGAEPLFFLDYFATGKLAVEDAASIVRGIARGCAESGCALVGGETAEMPGMYAAGHYDLAGFSVGAAERSALLPGAIGPGDTLIALPSSGVHSNGFSLVRAIVRNSGLGWDAPAPFAPDRTLAQALMVPTKLYVQPVLALHRAGLLHGAAHITGGGLPGNLPRVLPKGCDAVIDGTAWPIPPVFGWLAETGQVATDEMLRVFNCGVGMVLITPEPDRVLAELAAMGEDAYRIGRLDAASDAQAPASLRLSAHPAFRAGV</sequence>
<evidence type="ECO:0000256" key="2">
    <source>
        <dbReference type="ARBA" id="ARBA00004686"/>
    </source>
</evidence>
<dbReference type="SUPFAM" id="SSF56042">
    <property type="entry name" value="PurM C-terminal domain-like"/>
    <property type="match status" value="1"/>
</dbReference>
<dbReference type="GO" id="GO:0004641">
    <property type="term" value="F:phosphoribosylformylglycinamidine cyclo-ligase activity"/>
    <property type="evidence" value="ECO:0007669"/>
    <property type="project" value="UniProtKB-UniRule"/>
</dbReference>
<dbReference type="Proteomes" id="UP000585665">
    <property type="component" value="Unassembled WGS sequence"/>
</dbReference>
<evidence type="ECO:0000259" key="18">
    <source>
        <dbReference type="Pfam" id="PF02769"/>
    </source>
</evidence>
<keyword evidence="7 15" id="KW-0436">Ligase</keyword>
<dbReference type="InterPro" id="IPR004733">
    <property type="entry name" value="PurM_cligase"/>
</dbReference>
<dbReference type="Pfam" id="PF02769">
    <property type="entry name" value="AIRS_C"/>
    <property type="match status" value="1"/>
</dbReference>
<dbReference type="PANTHER" id="PTHR10520:SF12">
    <property type="entry name" value="TRIFUNCTIONAL PURINE BIOSYNTHETIC PROTEIN ADENOSINE-3"/>
    <property type="match status" value="1"/>
</dbReference>
<evidence type="ECO:0000256" key="1">
    <source>
        <dbReference type="ARBA" id="ARBA00004496"/>
    </source>
</evidence>
<dbReference type="NCBIfam" id="TIGR00878">
    <property type="entry name" value="purM"/>
    <property type="match status" value="1"/>
</dbReference>
<dbReference type="GO" id="GO:0046084">
    <property type="term" value="P:adenine biosynthetic process"/>
    <property type="evidence" value="ECO:0007669"/>
    <property type="project" value="TreeGrafter"/>
</dbReference>
<evidence type="ECO:0000256" key="12">
    <source>
        <dbReference type="ARBA" id="ARBA00032931"/>
    </source>
</evidence>
<dbReference type="InterPro" id="IPR010918">
    <property type="entry name" value="PurM-like_C_dom"/>
</dbReference>
<evidence type="ECO:0000313" key="19">
    <source>
        <dbReference type="EMBL" id="NVN41297.1"/>
    </source>
</evidence>
<keyword evidence="8 15" id="KW-0547">Nucleotide-binding</keyword>
<protein>
    <recommendedName>
        <fullName evidence="5 15">Phosphoribosylformylglycinamidine cyclo-ligase</fullName>
        <ecNumber evidence="4 15">6.3.3.1</ecNumber>
    </recommendedName>
    <alternativeName>
        <fullName evidence="12 15">AIR synthase</fullName>
    </alternativeName>
    <alternativeName>
        <fullName evidence="13 15">AIRS</fullName>
    </alternativeName>
    <alternativeName>
        <fullName evidence="11 15">Phosphoribosyl-aminoimidazole synthetase</fullName>
    </alternativeName>
</protein>
<comment type="similarity">
    <text evidence="3 15">Belongs to the AIR synthase family.</text>
</comment>
<evidence type="ECO:0000256" key="6">
    <source>
        <dbReference type="ARBA" id="ARBA00022490"/>
    </source>
</evidence>
<dbReference type="CDD" id="cd02196">
    <property type="entry name" value="PurM"/>
    <property type="match status" value="1"/>
</dbReference>
<evidence type="ECO:0000256" key="3">
    <source>
        <dbReference type="ARBA" id="ARBA00010280"/>
    </source>
</evidence>
<dbReference type="GO" id="GO:0005524">
    <property type="term" value="F:ATP binding"/>
    <property type="evidence" value="ECO:0007669"/>
    <property type="project" value="UniProtKB-KW"/>
</dbReference>
<gene>
    <name evidence="15" type="primary">purM</name>
    <name evidence="19" type="ORF">HUK82_12095</name>
</gene>
<evidence type="ECO:0000256" key="8">
    <source>
        <dbReference type="ARBA" id="ARBA00022741"/>
    </source>
</evidence>
<dbReference type="EC" id="6.3.3.1" evidence="4 15"/>
<evidence type="ECO:0000256" key="7">
    <source>
        <dbReference type="ARBA" id="ARBA00022598"/>
    </source>
</evidence>
<proteinExistence type="inferred from homology"/>
<accession>A0A850P9Q3</accession>
<comment type="subcellular location">
    <subcellularLocation>
        <location evidence="1 15">Cytoplasm</location>
    </subcellularLocation>
</comment>
<evidence type="ECO:0000256" key="14">
    <source>
        <dbReference type="ARBA" id="ARBA00049057"/>
    </source>
</evidence>
<evidence type="ECO:0000256" key="16">
    <source>
        <dbReference type="SAM" id="MobiDB-lite"/>
    </source>
</evidence>
<feature type="compositionally biased region" description="Polar residues" evidence="16">
    <location>
        <begin position="1"/>
        <end position="12"/>
    </location>
</feature>
<comment type="catalytic activity">
    <reaction evidence="14 15">
        <text>2-formamido-N(1)-(5-O-phospho-beta-D-ribosyl)acetamidine + ATP = 5-amino-1-(5-phospho-beta-D-ribosyl)imidazole + ADP + phosphate + H(+)</text>
        <dbReference type="Rhea" id="RHEA:23032"/>
        <dbReference type="ChEBI" id="CHEBI:15378"/>
        <dbReference type="ChEBI" id="CHEBI:30616"/>
        <dbReference type="ChEBI" id="CHEBI:43474"/>
        <dbReference type="ChEBI" id="CHEBI:137981"/>
        <dbReference type="ChEBI" id="CHEBI:147287"/>
        <dbReference type="ChEBI" id="CHEBI:456216"/>
        <dbReference type="EC" id="6.3.3.1"/>
    </reaction>
</comment>
<evidence type="ECO:0000313" key="20">
    <source>
        <dbReference type="Proteomes" id="UP000585665"/>
    </source>
</evidence>
<dbReference type="SUPFAM" id="SSF55326">
    <property type="entry name" value="PurM N-terminal domain-like"/>
    <property type="match status" value="1"/>
</dbReference>
<keyword evidence="20" id="KW-1185">Reference proteome</keyword>
<dbReference type="GO" id="GO:0005829">
    <property type="term" value="C:cytosol"/>
    <property type="evidence" value="ECO:0007669"/>
    <property type="project" value="TreeGrafter"/>
</dbReference>
<evidence type="ECO:0000259" key="17">
    <source>
        <dbReference type="Pfam" id="PF00586"/>
    </source>
</evidence>
<dbReference type="PANTHER" id="PTHR10520">
    <property type="entry name" value="TRIFUNCTIONAL PURINE BIOSYNTHETIC PROTEIN ADENOSINE-3-RELATED"/>
    <property type="match status" value="1"/>
</dbReference>
<reference evidence="19 20" key="1">
    <citation type="submission" date="2020-06" db="EMBL/GenBank/DDBJ databases">
        <title>Description of novel acetic acid bacteria.</title>
        <authorList>
            <person name="Sombolestani A."/>
        </authorList>
    </citation>
    <scope>NUCLEOTIDE SEQUENCE [LARGE SCALE GENOMIC DNA]</scope>
    <source>
        <strain evidence="19 20">LMG 27010</strain>
    </source>
</reference>
<dbReference type="Gene3D" id="3.90.650.10">
    <property type="entry name" value="PurM-like C-terminal domain"/>
    <property type="match status" value="1"/>
</dbReference>
<feature type="domain" description="PurM-like N-terminal" evidence="17">
    <location>
        <begin position="79"/>
        <end position="183"/>
    </location>
</feature>
<feature type="domain" description="PurM-like C-terminal" evidence="18">
    <location>
        <begin position="195"/>
        <end position="355"/>
    </location>
</feature>
<name>A0A850P9Q3_9PROT</name>
<dbReference type="InterPro" id="IPR036921">
    <property type="entry name" value="PurM-like_N_sf"/>
</dbReference>
<dbReference type="GO" id="GO:0004637">
    <property type="term" value="F:phosphoribosylamine-glycine ligase activity"/>
    <property type="evidence" value="ECO:0007669"/>
    <property type="project" value="TreeGrafter"/>
</dbReference>
<dbReference type="GO" id="GO:0006189">
    <property type="term" value="P:'de novo' IMP biosynthetic process"/>
    <property type="evidence" value="ECO:0007669"/>
    <property type="project" value="UniProtKB-UniRule"/>
</dbReference>
<comment type="pathway">
    <text evidence="2 15">Purine metabolism; IMP biosynthesis via de novo pathway; 5-amino-1-(5-phospho-D-ribosyl)imidazole from N(2)-formyl-N(1)-(5-phospho-D-ribosyl)glycinamide: step 2/2.</text>
</comment>
<evidence type="ECO:0000256" key="9">
    <source>
        <dbReference type="ARBA" id="ARBA00022755"/>
    </source>
</evidence>
<evidence type="ECO:0000256" key="5">
    <source>
        <dbReference type="ARBA" id="ARBA00020367"/>
    </source>
</evidence>
<dbReference type="InterPro" id="IPR016188">
    <property type="entry name" value="PurM-like_N"/>
</dbReference>
<evidence type="ECO:0000256" key="15">
    <source>
        <dbReference type="HAMAP-Rule" id="MF_00741"/>
    </source>
</evidence>
<dbReference type="InterPro" id="IPR036676">
    <property type="entry name" value="PurM-like_C_sf"/>
</dbReference>
<evidence type="ECO:0000256" key="10">
    <source>
        <dbReference type="ARBA" id="ARBA00022840"/>
    </source>
</evidence>
<dbReference type="EMBL" id="JABXXR010000110">
    <property type="protein sequence ID" value="NVN41297.1"/>
    <property type="molecule type" value="Genomic_DNA"/>
</dbReference>
<keyword evidence="9 15" id="KW-0658">Purine biosynthesis</keyword>
<evidence type="ECO:0000256" key="11">
    <source>
        <dbReference type="ARBA" id="ARBA00031908"/>
    </source>
</evidence>
<dbReference type="Pfam" id="PF00586">
    <property type="entry name" value="AIRS"/>
    <property type="match status" value="1"/>
</dbReference>
<dbReference type="RefSeq" id="WP_176614204.1">
    <property type="nucleotide sequence ID" value="NZ_JABXXR010000110.1"/>
</dbReference>
<dbReference type="UniPathway" id="UPA00074">
    <property type="reaction ID" value="UER00129"/>
</dbReference>
<evidence type="ECO:0000256" key="4">
    <source>
        <dbReference type="ARBA" id="ARBA00013047"/>
    </source>
</evidence>
<keyword evidence="6 15" id="KW-0963">Cytoplasm</keyword>
<dbReference type="Gene3D" id="3.30.1330.10">
    <property type="entry name" value="PurM-like, N-terminal domain"/>
    <property type="match status" value="1"/>
</dbReference>
<dbReference type="HAMAP" id="MF_00741">
    <property type="entry name" value="AIRS"/>
    <property type="match status" value="1"/>
</dbReference>
<keyword evidence="10 15" id="KW-0067">ATP-binding</keyword>